<organism evidence="1 2">
    <name type="scientific">Phyllobacterium sophorae</name>
    <dbReference type="NCBI Taxonomy" id="1520277"/>
    <lineage>
        <taxon>Bacteria</taxon>
        <taxon>Pseudomonadati</taxon>
        <taxon>Pseudomonadota</taxon>
        <taxon>Alphaproteobacteria</taxon>
        <taxon>Hyphomicrobiales</taxon>
        <taxon>Phyllobacteriaceae</taxon>
        <taxon>Phyllobacterium</taxon>
    </lineage>
</organism>
<name>A0A2P7BEV5_9HYPH</name>
<protein>
    <submittedName>
        <fullName evidence="1">Uncharacterized protein</fullName>
    </submittedName>
</protein>
<sequence length="65" mass="7338">MGEGGESFSVTLEDRVSLITKAKAIMTQIATISHWDEPISEYDAQSNANNRKNIACFQMKYTLWP</sequence>
<keyword evidence="2" id="KW-1185">Reference proteome</keyword>
<proteinExistence type="predicted"/>
<dbReference type="AlphaFoldDB" id="A0A2P7BEV5"/>
<comment type="caution">
    <text evidence="1">The sequence shown here is derived from an EMBL/GenBank/DDBJ whole genome shotgun (WGS) entry which is preliminary data.</text>
</comment>
<accession>A0A2P7BEV5</accession>
<reference evidence="2" key="1">
    <citation type="submission" date="2017-11" db="EMBL/GenBank/DDBJ databases">
        <authorList>
            <person name="Kuznetsova I."/>
            <person name="Sazanova A."/>
            <person name="Chirak E."/>
            <person name="Safronova V."/>
            <person name="Willems A."/>
        </authorList>
    </citation>
    <scope>NUCLEOTIDE SEQUENCE [LARGE SCALE GENOMIC DNA]</scope>
    <source>
        <strain evidence="2">CCBAU 03422</strain>
    </source>
</reference>
<dbReference type="EMBL" id="PGGM01000003">
    <property type="protein sequence ID" value="PSH65031.1"/>
    <property type="molecule type" value="Genomic_DNA"/>
</dbReference>
<gene>
    <name evidence="1" type="ORF">CU103_08290</name>
</gene>
<evidence type="ECO:0000313" key="1">
    <source>
        <dbReference type="EMBL" id="PSH65031.1"/>
    </source>
</evidence>
<dbReference type="Proteomes" id="UP000241764">
    <property type="component" value="Unassembled WGS sequence"/>
</dbReference>
<evidence type="ECO:0000313" key="2">
    <source>
        <dbReference type="Proteomes" id="UP000241764"/>
    </source>
</evidence>